<dbReference type="PANTHER" id="PTHR30158">
    <property type="entry name" value="ACRA/E-RELATED COMPONENT OF DRUG EFFLUX TRANSPORTER"/>
    <property type="match status" value="1"/>
</dbReference>
<dbReference type="InterPro" id="IPR006143">
    <property type="entry name" value="RND_pump_MFP"/>
</dbReference>
<dbReference type="Gene3D" id="2.40.30.170">
    <property type="match status" value="1"/>
</dbReference>
<dbReference type="PANTHER" id="PTHR30158:SF23">
    <property type="entry name" value="MULTIDRUG RESISTANCE PROTEIN MEXA"/>
    <property type="match status" value="1"/>
</dbReference>
<dbReference type="InterPro" id="IPR058627">
    <property type="entry name" value="MdtA-like_C"/>
</dbReference>
<keyword evidence="4" id="KW-0732">Signal</keyword>
<dbReference type="SUPFAM" id="SSF111369">
    <property type="entry name" value="HlyD-like secretion proteins"/>
    <property type="match status" value="1"/>
</dbReference>
<evidence type="ECO:0000256" key="4">
    <source>
        <dbReference type="SAM" id="SignalP"/>
    </source>
</evidence>
<evidence type="ECO:0000256" key="3">
    <source>
        <dbReference type="SAM" id="Coils"/>
    </source>
</evidence>
<dbReference type="InterPro" id="IPR058624">
    <property type="entry name" value="MdtA-like_HH"/>
</dbReference>
<comment type="subcellular location">
    <subcellularLocation>
        <location evidence="1">Cell envelope</location>
    </subcellularLocation>
</comment>
<organism evidence="9 10">
    <name type="scientific">Fodinibius halophilus</name>
    <dbReference type="NCBI Taxonomy" id="1736908"/>
    <lineage>
        <taxon>Bacteria</taxon>
        <taxon>Pseudomonadati</taxon>
        <taxon>Balneolota</taxon>
        <taxon>Balneolia</taxon>
        <taxon>Balneolales</taxon>
        <taxon>Balneolaceae</taxon>
        <taxon>Fodinibius</taxon>
    </lineage>
</organism>
<evidence type="ECO:0000259" key="8">
    <source>
        <dbReference type="Pfam" id="PF25967"/>
    </source>
</evidence>
<dbReference type="GO" id="GO:0005886">
    <property type="term" value="C:plasma membrane"/>
    <property type="evidence" value="ECO:0007669"/>
    <property type="project" value="TreeGrafter"/>
</dbReference>
<dbReference type="Pfam" id="PF25876">
    <property type="entry name" value="HH_MFP_RND"/>
    <property type="match status" value="1"/>
</dbReference>
<feature type="domain" description="Multidrug resistance protein MdtA-like beta-barrel" evidence="7">
    <location>
        <begin position="213"/>
        <end position="300"/>
    </location>
</feature>
<feature type="domain" description="Multidrug resistance protein MdtA-like C-terminal permuted SH3" evidence="8">
    <location>
        <begin position="309"/>
        <end position="369"/>
    </location>
</feature>
<dbReference type="Gene3D" id="1.10.287.470">
    <property type="entry name" value="Helix hairpin bin"/>
    <property type="match status" value="1"/>
</dbReference>
<dbReference type="Proteomes" id="UP000479132">
    <property type="component" value="Unassembled WGS sequence"/>
</dbReference>
<feature type="domain" description="Multidrug resistance protein MdtA-like alpha-helical hairpin" evidence="5">
    <location>
        <begin position="109"/>
        <end position="174"/>
    </location>
</feature>
<comment type="similarity">
    <text evidence="2">Belongs to the membrane fusion protein (MFP) (TC 8.A.1) family.</text>
</comment>
<dbReference type="RefSeq" id="WP_165265785.1">
    <property type="nucleotide sequence ID" value="NZ_JAALLS010000002.1"/>
</dbReference>
<dbReference type="EMBL" id="JAALLS010000002">
    <property type="protein sequence ID" value="NGP87230.1"/>
    <property type="molecule type" value="Genomic_DNA"/>
</dbReference>
<dbReference type="GO" id="GO:0022857">
    <property type="term" value="F:transmembrane transporter activity"/>
    <property type="evidence" value="ECO:0007669"/>
    <property type="project" value="InterPro"/>
</dbReference>
<proteinExistence type="inferred from homology"/>
<reference evidence="9 10" key="1">
    <citation type="submission" date="2020-02" db="EMBL/GenBank/DDBJ databases">
        <title>Aliifodinibius halophilus 2W32, complete genome.</title>
        <authorList>
            <person name="Li Y."/>
            <person name="Wu S."/>
        </authorList>
    </citation>
    <scope>NUCLEOTIDE SEQUENCE [LARGE SCALE GENOMIC DNA]</scope>
    <source>
        <strain evidence="9 10">2W32</strain>
    </source>
</reference>
<feature type="coiled-coil region" evidence="3">
    <location>
        <begin position="143"/>
        <end position="170"/>
    </location>
</feature>
<evidence type="ECO:0000256" key="1">
    <source>
        <dbReference type="ARBA" id="ARBA00004196"/>
    </source>
</evidence>
<keyword evidence="10" id="KW-1185">Reference proteome</keyword>
<dbReference type="Pfam" id="PF25944">
    <property type="entry name" value="Beta-barrel_RND"/>
    <property type="match status" value="1"/>
</dbReference>
<dbReference type="GO" id="GO:0030313">
    <property type="term" value="C:cell envelope"/>
    <property type="evidence" value="ECO:0007669"/>
    <property type="project" value="UniProtKB-SubCell"/>
</dbReference>
<dbReference type="PROSITE" id="PS51257">
    <property type="entry name" value="PROKAR_LIPOPROTEIN"/>
    <property type="match status" value="1"/>
</dbReference>
<dbReference type="Pfam" id="PF25967">
    <property type="entry name" value="RND-MFP_C"/>
    <property type="match status" value="1"/>
</dbReference>
<dbReference type="Gene3D" id="2.40.420.20">
    <property type="match status" value="1"/>
</dbReference>
<dbReference type="InterPro" id="IPR058625">
    <property type="entry name" value="MdtA-like_BSH"/>
</dbReference>
<dbReference type="InterPro" id="IPR058626">
    <property type="entry name" value="MdtA-like_b-barrel"/>
</dbReference>
<keyword evidence="3" id="KW-0175">Coiled coil</keyword>
<feature type="signal peptide" evidence="4">
    <location>
        <begin position="1"/>
        <end position="22"/>
    </location>
</feature>
<protein>
    <submittedName>
        <fullName evidence="9">Efflux RND transporter periplasmic adaptor subunit</fullName>
    </submittedName>
</protein>
<evidence type="ECO:0000259" key="5">
    <source>
        <dbReference type="Pfam" id="PF25876"/>
    </source>
</evidence>
<dbReference type="Gene3D" id="2.40.50.100">
    <property type="match status" value="1"/>
</dbReference>
<dbReference type="AlphaFoldDB" id="A0A6M1TF42"/>
<comment type="caution">
    <text evidence="9">The sequence shown here is derived from an EMBL/GenBank/DDBJ whole genome shotgun (WGS) entry which is preliminary data.</text>
</comment>
<dbReference type="NCBIfam" id="TIGR01730">
    <property type="entry name" value="RND_mfp"/>
    <property type="match status" value="1"/>
</dbReference>
<sequence length="393" mass="43594">MNVKHRTYFLLFVFITTSIVLSSCGSNNQKQRKNQQPQSYPVIELQPRSIELTSSYPATLEGTQTMEIRPRVSGYIVEILVDEGDTVKKGQPLFKLNSEQYKQDVRSGEANVQAAKAAVKTANDKVHQYTKLVEKNIVSTYQLQKARNNYKAKKAALAQAKSALQNARINLGYTVIKSPANGVMGTIPYRIGSLVHSSIQKPLTKISDISEVYAYFSMSERELLEMTKNNISEMESHSLHERIQSMPGVRLILADNTTYEHNGTLRLASGLINTQTGSASFRAQFPNPKKILRSGGSGNIEIPFQKDSAMVIPKKATYEVQNKVFVYTVSDDNTVQSTEVHPLKLSTKQLFVIKEGLTPGDKIITGGLGSLRKGVSIRPQSINSDSLYNTLSN</sequence>
<name>A0A6M1TF42_9BACT</name>
<dbReference type="CDD" id="cd06849">
    <property type="entry name" value="lipoyl_domain"/>
    <property type="match status" value="1"/>
</dbReference>
<dbReference type="GO" id="GO:0046677">
    <property type="term" value="P:response to antibiotic"/>
    <property type="evidence" value="ECO:0007669"/>
    <property type="project" value="TreeGrafter"/>
</dbReference>
<evidence type="ECO:0000313" key="9">
    <source>
        <dbReference type="EMBL" id="NGP87230.1"/>
    </source>
</evidence>
<feature type="domain" description="Multidrug resistance protein MdtA-like barrel-sandwich hybrid" evidence="6">
    <location>
        <begin position="65"/>
        <end position="203"/>
    </location>
</feature>
<evidence type="ECO:0000313" key="10">
    <source>
        <dbReference type="Proteomes" id="UP000479132"/>
    </source>
</evidence>
<accession>A0A6M1TF42</accession>
<dbReference type="Pfam" id="PF25917">
    <property type="entry name" value="BSH_RND"/>
    <property type="match status" value="1"/>
</dbReference>
<gene>
    <name evidence="9" type="ORF">G3569_02595</name>
</gene>
<evidence type="ECO:0000259" key="7">
    <source>
        <dbReference type="Pfam" id="PF25944"/>
    </source>
</evidence>
<feature type="chain" id="PRO_5026819669" evidence="4">
    <location>
        <begin position="23"/>
        <end position="393"/>
    </location>
</feature>
<evidence type="ECO:0000259" key="6">
    <source>
        <dbReference type="Pfam" id="PF25917"/>
    </source>
</evidence>
<evidence type="ECO:0000256" key="2">
    <source>
        <dbReference type="ARBA" id="ARBA00009477"/>
    </source>
</evidence>